<reference evidence="3" key="2">
    <citation type="submission" date="2021-04" db="EMBL/GenBank/DDBJ databases">
        <authorList>
            <person name="Gilroy R."/>
        </authorList>
    </citation>
    <scope>NUCLEOTIDE SEQUENCE</scope>
    <source>
        <strain evidence="3">CHK192-9172</strain>
    </source>
</reference>
<keyword evidence="2" id="KW-0812">Transmembrane</keyword>
<evidence type="ECO:0000313" key="3">
    <source>
        <dbReference type="EMBL" id="HIZ08400.1"/>
    </source>
</evidence>
<accession>A0A9D2D4Q6</accession>
<dbReference type="EMBL" id="DXCH01000287">
    <property type="protein sequence ID" value="HIZ08400.1"/>
    <property type="molecule type" value="Genomic_DNA"/>
</dbReference>
<dbReference type="Proteomes" id="UP000824024">
    <property type="component" value="Unassembled WGS sequence"/>
</dbReference>
<evidence type="ECO:0000313" key="4">
    <source>
        <dbReference type="Proteomes" id="UP000824024"/>
    </source>
</evidence>
<feature type="compositionally biased region" description="Basic and acidic residues" evidence="1">
    <location>
        <begin position="1075"/>
        <end position="1089"/>
    </location>
</feature>
<evidence type="ECO:0000256" key="1">
    <source>
        <dbReference type="SAM" id="MobiDB-lite"/>
    </source>
</evidence>
<dbReference type="AlphaFoldDB" id="A0A9D2D4Q6"/>
<feature type="transmembrane region" description="Helical" evidence="2">
    <location>
        <begin position="38"/>
        <end position="58"/>
    </location>
</feature>
<gene>
    <name evidence="3" type="ORF">IAA08_10770</name>
</gene>
<evidence type="ECO:0000256" key="2">
    <source>
        <dbReference type="SAM" id="Phobius"/>
    </source>
</evidence>
<comment type="caution">
    <text evidence="3">The sequence shown here is derived from an EMBL/GenBank/DDBJ whole genome shotgun (WGS) entry which is preliminary data.</text>
</comment>
<reference evidence="3" key="1">
    <citation type="journal article" date="2021" name="PeerJ">
        <title>Extensive microbial diversity within the chicken gut microbiome revealed by metagenomics and culture.</title>
        <authorList>
            <person name="Gilroy R."/>
            <person name="Ravi A."/>
            <person name="Getino M."/>
            <person name="Pursley I."/>
            <person name="Horton D.L."/>
            <person name="Alikhan N.F."/>
            <person name="Baker D."/>
            <person name="Gharbi K."/>
            <person name="Hall N."/>
            <person name="Watson M."/>
            <person name="Adriaenssens E.M."/>
            <person name="Foster-Nyarko E."/>
            <person name="Jarju S."/>
            <person name="Secka A."/>
            <person name="Antonio M."/>
            <person name="Oren A."/>
            <person name="Chaudhuri R.R."/>
            <person name="La Ragione R."/>
            <person name="Hildebrand F."/>
            <person name="Pallen M.J."/>
        </authorList>
    </citation>
    <scope>NUCLEOTIDE SEQUENCE</scope>
    <source>
        <strain evidence="3">CHK192-9172</strain>
    </source>
</reference>
<feature type="compositionally biased region" description="Basic and acidic residues" evidence="1">
    <location>
        <begin position="1025"/>
        <end position="1034"/>
    </location>
</feature>
<feature type="region of interest" description="Disordered" evidence="1">
    <location>
        <begin position="1013"/>
        <end position="1102"/>
    </location>
</feature>
<name>A0A9D2D4Q6_9FIRM</name>
<feature type="transmembrane region" description="Helical" evidence="2">
    <location>
        <begin position="154"/>
        <end position="173"/>
    </location>
</feature>
<feature type="compositionally biased region" description="Acidic residues" evidence="1">
    <location>
        <begin position="1062"/>
        <end position="1074"/>
    </location>
</feature>
<feature type="transmembrane region" description="Helical" evidence="2">
    <location>
        <begin position="6"/>
        <end position="26"/>
    </location>
</feature>
<organism evidence="3 4">
    <name type="scientific">Candidatus Eubacterium avistercoris</name>
    <dbReference type="NCBI Taxonomy" id="2838567"/>
    <lineage>
        <taxon>Bacteria</taxon>
        <taxon>Bacillati</taxon>
        <taxon>Bacillota</taxon>
        <taxon>Clostridia</taxon>
        <taxon>Eubacteriales</taxon>
        <taxon>Eubacteriaceae</taxon>
        <taxon>Eubacterium</taxon>
    </lineage>
</organism>
<sequence length="1102" mass="127707">MSMILTVLLNLAAIVPFVLLCLLVKRADLKKPYRGRQFLMPVIAALYCILAAALFGWIQNGFELFLNWLIDVIPFEVIKNLLSRVHLGSGMFYFTNYLLLIIFAIIKKICISILNGIWGKRENLMESTSGFFYQYEEEIYIWALKNKWRDLRSYFSVFRWGVILISCVLVVVMQSNMSAPAFRNVFYPVFGILVIGEIASYLGGVTKKEFIEDILGENERSYRIYNYSSLRGVLKNIFGDRIIYDRYVDHSENDVSTFGSLDEMMESSDRNIRNAGNYFYRLKMQGKQIDMHYVKSCLDISEGKSVLIYNPFYRDLTDYLIFNMMRVLLAHRKVLVIAGRDALEGDLKEWLDESFFTQMNISGFWKTEVLNEEADSWDIGIMQFSEIHNLAIHKIHEKELANVSFVLFIEPSRIMASGQLGLSLLLAKCGKVNPVVYCACDRNSDGIVDALSHLLKVSITEVSASEAALGRTSEIYWQADGPYMHHKIMPNISRYLGVGSEIGAAAIHNQVSKVTWLSSEKFPVCDMKWFLGQYYQNFCKYTNLPVSQESIYRHFEFQPNLWQCDREKIKFLIAEDEFCNLFEAMRLFETRACEEGVINIISEEYLLRGYMLDHVFTFQSDAKAIPSIVPDYARTERNVFLRLLMLMSEEPVKESDIVAELRLSGIETEDVYHTMQELFHKHCSEEPLALKVMYKEEVSEDRLKTINMKYYVLGSSDTMKAYMSQLKNAYYVAEDEKGEKHFISSKLYGHVFQVLLPGQFFSYAGKYYEVMNITAQNGVIVRRAADHMTNRVYYRQKQTVRLSNYTPDQRMGTEKSINSIRIVQGYSDISIQTHGYYQMNSLDDMEHSEFVSVNGIPERTYHNKSILRVQLPGAEGKVINTICIILSEMFKSIYPDTWPYIHVMSTYWDDEDKKLPGLLCKLEAEAVNDYIYFVEDSEIDLGLLVSIERNIKRYLEFVTEYLTWHKEKMAETVPEEEDNGEEAEFEDKSDYTFWEKVKLFFRRIIKKGVVPETPDKKKRRRRRKGKEETAKEEGGETAEEVSEKVSEEEAEDAEEVKIEAPELTDETDWQEVTEEEKTNPADDKENTEKEGEDSGNNGNIGN</sequence>
<feature type="transmembrane region" description="Helical" evidence="2">
    <location>
        <begin position="94"/>
        <end position="118"/>
    </location>
</feature>
<protein>
    <submittedName>
        <fullName evidence="3">Uncharacterized protein</fullName>
    </submittedName>
</protein>
<keyword evidence="2" id="KW-0472">Membrane</keyword>
<proteinExistence type="predicted"/>
<keyword evidence="2" id="KW-1133">Transmembrane helix</keyword>